<dbReference type="InterPro" id="IPR052631">
    <property type="entry name" value="Paired_homeobox_Bicoid"/>
</dbReference>
<dbReference type="PANTHER" id="PTHR46255:SF3">
    <property type="entry name" value="HOMEOBOX DOMAIN-CONTAINING PROTEIN"/>
    <property type="match status" value="1"/>
</dbReference>
<feature type="domain" description="OAR" evidence="12">
    <location>
        <begin position="344"/>
        <end position="357"/>
    </location>
</feature>
<evidence type="ECO:0000256" key="5">
    <source>
        <dbReference type="ARBA" id="ARBA00023242"/>
    </source>
</evidence>
<dbReference type="InterPro" id="IPR017970">
    <property type="entry name" value="Homeobox_CS"/>
</dbReference>
<dbReference type="SMART" id="SM00389">
    <property type="entry name" value="HOX"/>
    <property type="match status" value="1"/>
</dbReference>
<dbReference type="PANTHER" id="PTHR46255">
    <property type="entry name" value="SHORT STATURE HOMEOBOX"/>
    <property type="match status" value="1"/>
</dbReference>
<dbReference type="InterPro" id="IPR000047">
    <property type="entry name" value="HTH_motif"/>
</dbReference>
<dbReference type="Gene3D" id="1.10.10.60">
    <property type="entry name" value="Homeodomain-like"/>
    <property type="match status" value="1"/>
</dbReference>
<keyword evidence="5 8" id="KW-0539">Nucleus</keyword>
<evidence type="ECO:0000313" key="14">
    <source>
        <dbReference type="Proteomes" id="UP000625711"/>
    </source>
</evidence>
<dbReference type="FunFam" id="1.10.10.60:FF:000057">
    <property type="entry name" value="Short stature homeobox 2"/>
    <property type="match status" value="1"/>
</dbReference>
<keyword evidence="4 8" id="KW-0371">Homeobox</keyword>
<evidence type="ECO:0000256" key="4">
    <source>
        <dbReference type="ARBA" id="ARBA00023155"/>
    </source>
</evidence>
<comment type="caution">
    <text evidence="13">The sequence shown here is derived from an EMBL/GenBank/DDBJ whole genome shotgun (WGS) entry which is preliminary data.</text>
</comment>
<dbReference type="EMBL" id="JAACXV010014123">
    <property type="protein sequence ID" value="KAF7270212.1"/>
    <property type="molecule type" value="Genomic_DNA"/>
</dbReference>
<evidence type="ECO:0000256" key="2">
    <source>
        <dbReference type="ARBA" id="ARBA00022473"/>
    </source>
</evidence>
<feature type="compositionally biased region" description="Basic and acidic residues" evidence="10">
    <location>
        <begin position="39"/>
        <end position="50"/>
    </location>
</feature>
<dbReference type="AlphaFoldDB" id="A0A834HWP9"/>
<dbReference type="PROSITE" id="PS00027">
    <property type="entry name" value="HOMEOBOX_1"/>
    <property type="match status" value="1"/>
</dbReference>
<dbReference type="InterPro" id="IPR003654">
    <property type="entry name" value="OAR_dom"/>
</dbReference>
<reference evidence="13" key="1">
    <citation type="submission" date="2020-08" db="EMBL/GenBank/DDBJ databases">
        <title>Genome sequencing and assembly of the red palm weevil Rhynchophorus ferrugineus.</title>
        <authorList>
            <person name="Dias G.B."/>
            <person name="Bergman C.M."/>
            <person name="Manee M."/>
        </authorList>
    </citation>
    <scope>NUCLEOTIDE SEQUENCE</scope>
    <source>
        <strain evidence="13">AA-2017</strain>
        <tissue evidence="13">Whole larva</tissue>
    </source>
</reference>
<dbReference type="OrthoDB" id="6159439at2759"/>
<dbReference type="InterPro" id="IPR009057">
    <property type="entry name" value="Homeodomain-like_sf"/>
</dbReference>
<gene>
    <name evidence="13" type="ORF">GWI33_016822</name>
</gene>
<evidence type="ECO:0000259" key="11">
    <source>
        <dbReference type="PROSITE" id="PS50071"/>
    </source>
</evidence>
<evidence type="ECO:0000256" key="8">
    <source>
        <dbReference type="PROSITE-ProRule" id="PRU00108"/>
    </source>
</evidence>
<evidence type="ECO:0000259" key="12">
    <source>
        <dbReference type="PROSITE" id="PS50803"/>
    </source>
</evidence>
<evidence type="ECO:0000256" key="3">
    <source>
        <dbReference type="ARBA" id="ARBA00023125"/>
    </source>
</evidence>
<accession>A0A834HWP9</accession>
<dbReference type="Pfam" id="PF00046">
    <property type="entry name" value="Homeodomain"/>
    <property type="match status" value="1"/>
</dbReference>
<keyword evidence="14" id="KW-1185">Reference proteome</keyword>
<evidence type="ECO:0000313" key="13">
    <source>
        <dbReference type="EMBL" id="KAF7270212.1"/>
    </source>
</evidence>
<comment type="similarity">
    <text evidence="6">Belongs to the paired homeobox family. Unc-4 subfamily.</text>
</comment>
<dbReference type="PROSITE" id="PS50803">
    <property type="entry name" value="OAR"/>
    <property type="match status" value="1"/>
</dbReference>
<evidence type="ECO:0000256" key="1">
    <source>
        <dbReference type="ARBA" id="ARBA00004123"/>
    </source>
</evidence>
<feature type="region of interest" description="Disordered" evidence="10">
    <location>
        <begin position="149"/>
        <end position="183"/>
    </location>
</feature>
<dbReference type="GO" id="GO:1990837">
    <property type="term" value="F:sequence-specific double-stranded DNA binding"/>
    <property type="evidence" value="ECO:0007669"/>
    <property type="project" value="TreeGrafter"/>
</dbReference>
<feature type="region of interest" description="Disordered" evidence="10">
    <location>
        <begin position="31"/>
        <end position="57"/>
    </location>
</feature>
<feature type="compositionally biased region" description="Polar residues" evidence="10">
    <location>
        <begin position="160"/>
        <end position="173"/>
    </location>
</feature>
<dbReference type="Pfam" id="PF03826">
    <property type="entry name" value="OAR"/>
    <property type="match status" value="1"/>
</dbReference>
<evidence type="ECO:0000256" key="9">
    <source>
        <dbReference type="RuleBase" id="RU000682"/>
    </source>
</evidence>
<dbReference type="GO" id="GO:0005634">
    <property type="term" value="C:nucleus"/>
    <property type="evidence" value="ECO:0007669"/>
    <property type="project" value="UniProtKB-SubCell"/>
</dbReference>
<evidence type="ECO:0000256" key="7">
    <source>
        <dbReference type="ARBA" id="ARBA00069290"/>
    </source>
</evidence>
<feature type="domain" description="Homeobox" evidence="11">
    <location>
        <begin position="174"/>
        <end position="234"/>
    </location>
</feature>
<dbReference type="SUPFAM" id="SSF46689">
    <property type="entry name" value="Homeodomain-like"/>
    <property type="match status" value="1"/>
</dbReference>
<keyword evidence="3 8" id="KW-0238">DNA-binding</keyword>
<organism evidence="13 14">
    <name type="scientific">Rhynchophorus ferrugineus</name>
    <name type="common">Red palm weevil</name>
    <name type="synonym">Curculio ferrugineus</name>
    <dbReference type="NCBI Taxonomy" id="354439"/>
    <lineage>
        <taxon>Eukaryota</taxon>
        <taxon>Metazoa</taxon>
        <taxon>Ecdysozoa</taxon>
        <taxon>Arthropoda</taxon>
        <taxon>Hexapoda</taxon>
        <taxon>Insecta</taxon>
        <taxon>Pterygota</taxon>
        <taxon>Neoptera</taxon>
        <taxon>Endopterygota</taxon>
        <taxon>Coleoptera</taxon>
        <taxon>Polyphaga</taxon>
        <taxon>Cucujiformia</taxon>
        <taxon>Curculionidae</taxon>
        <taxon>Dryophthorinae</taxon>
        <taxon>Rhynchophorus</taxon>
    </lineage>
</organism>
<evidence type="ECO:0000256" key="10">
    <source>
        <dbReference type="SAM" id="MobiDB-lite"/>
    </source>
</evidence>
<dbReference type="CDD" id="cd00086">
    <property type="entry name" value="homeodomain"/>
    <property type="match status" value="1"/>
</dbReference>
<evidence type="ECO:0000256" key="6">
    <source>
        <dbReference type="ARBA" id="ARBA00038351"/>
    </source>
</evidence>
<feature type="DNA-binding region" description="Homeobox" evidence="8">
    <location>
        <begin position="176"/>
        <end position="235"/>
    </location>
</feature>
<keyword evidence="2" id="KW-0217">Developmental protein</keyword>
<protein>
    <recommendedName>
        <fullName evidence="7">Homeobox protein unc-4</fullName>
    </recommendedName>
</protein>
<dbReference type="Proteomes" id="UP000625711">
    <property type="component" value="Unassembled WGS sequence"/>
</dbReference>
<sequence length="370" mass="41489">MDKLTQFVSKSFENNNNAGEQCLNLSYEVKNNSTSPSVKSEKDLSEDQAAKKPKNWLISDIEKTPPSNTQGCIDLRLHPTDDQLEKNEDHGPVFSSDSNKFCADRSVDLDDSKSCPETLRCEKKEDNNQDNICEDEHNDNKVYIIDSREDSNQDEVPSISRHSSPLLNSSKSNTKQRRSRTNFTLEQLNELERLFDETHYPDAFMREELSQRLGLSEARVQVWFQNRRAKCRKHENQMQKGIMMNNQSPPSSTPLEPCRVIPYMNVPALRGLTLTPGAVGLSNYDRLSSASFSQQGTAFSAINSAFISAAHQYAAAVAVGNTPSILCPQYPLEFAALAVAHKNSSIADLRLKARKHAEALGLSSREKPQH</sequence>
<dbReference type="PROSITE" id="PS50071">
    <property type="entry name" value="HOMEOBOX_2"/>
    <property type="match status" value="1"/>
</dbReference>
<dbReference type="PRINTS" id="PR00031">
    <property type="entry name" value="HTHREPRESSR"/>
</dbReference>
<dbReference type="InterPro" id="IPR001356">
    <property type="entry name" value="HD"/>
</dbReference>
<comment type="subcellular location">
    <subcellularLocation>
        <location evidence="1 8 9">Nucleus</location>
    </subcellularLocation>
</comment>
<name>A0A834HWP9_RHYFE</name>
<dbReference type="GO" id="GO:0000981">
    <property type="term" value="F:DNA-binding transcription factor activity, RNA polymerase II-specific"/>
    <property type="evidence" value="ECO:0007669"/>
    <property type="project" value="InterPro"/>
</dbReference>
<proteinExistence type="inferred from homology"/>